<dbReference type="PIRSF" id="PIRSF036427">
    <property type="entry name" value="Precrrn-2_mtase"/>
    <property type="match status" value="1"/>
</dbReference>
<keyword evidence="10" id="KW-1185">Reference proteome</keyword>
<dbReference type="KEGG" id="ssm:Spirs_0193"/>
<comment type="similarity">
    <text evidence="2 7">Belongs to the precorrin methyltransferase family.</text>
</comment>
<dbReference type="Gene3D" id="3.40.1010.10">
    <property type="entry name" value="Cobalt-precorrin-4 Transmethylase, Domain 1"/>
    <property type="match status" value="1"/>
</dbReference>
<dbReference type="InterPro" id="IPR035996">
    <property type="entry name" value="4pyrrol_Methylase_sf"/>
</dbReference>
<evidence type="ECO:0000256" key="5">
    <source>
        <dbReference type="ARBA" id="ARBA00022679"/>
    </source>
</evidence>
<keyword evidence="6" id="KW-0949">S-adenosyl-L-methionine</keyword>
<evidence type="ECO:0000313" key="10">
    <source>
        <dbReference type="Proteomes" id="UP000002318"/>
    </source>
</evidence>
<keyword evidence="4" id="KW-0489">Methyltransferase</keyword>
<dbReference type="GO" id="GO:0030788">
    <property type="term" value="F:precorrin-2 C20-methyltransferase activity"/>
    <property type="evidence" value="ECO:0007669"/>
    <property type="project" value="InterPro"/>
</dbReference>
<dbReference type="HOGENOM" id="CLU_076014_2_1_12"/>
<dbReference type="GO" id="GO:0009236">
    <property type="term" value="P:cobalamin biosynthetic process"/>
    <property type="evidence" value="ECO:0007669"/>
    <property type="project" value="UniProtKB-UniRule"/>
</dbReference>
<dbReference type="Gene3D" id="3.30.950.10">
    <property type="entry name" value="Methyltransferase, Cobalt-precorrin-4 Transmethylase, Domain 2"/>
    <property type="match status" value="1"/>
</dbReference>
<accession>E1R8K6</accession>
<dbReference type="PANTHER" id="PTHR43467">
    <property type="entry name" value="COBALT-PRECORRIN-2 C(20)-METHYLTRANSFERASE"/>
    <property type="match status" value="1"/>
</dbReference>
<evidence type="ECO:0000256" key="3">
    <source>
        <dbReference type="ARBA" id="ARBA00022573"/>
    </source>
</evidence>
<reference evidence="9 10" key="1">
    <citation type="journal article" date="2010" name="Stand. Genomic Sci.">
        <title>Complete genome sequence of Spirochaeta smaragdinae type strain (SEBR 4228).</title>
        <authorList>
            <person name="Mavromatis K."/>
            <person name="Yasawong M."/>
            <person name="Chertkov O."/>
            <person name="Lapidus A."/>
            <person name="Lucas S."/>
            <person name="Nolan M."/>
            <person name="Del Rio T.G."/>
            <person name="Tice H."/>
            <person name="Cheng J.F."/>
            <person name="Pitluck S."/>
            <person name="Liolios K."/>
            <person name="Ivanova N."/>
            <person name="Tapia R."/>
            <person name="Han C."/>
            <person name="Bruce D."/>
            <person name="Goodwin L."/>
            <person name="Pati A."/>
            <person name="Chen A."/>
            <person name="Palaniappan K."/>
            <person name="Land M."/>
            <person name="Hauser L."/>
            <person name="Chang Y.J."/>
            <person name="Jeffries C.D."/>
            <person name="Detter J.C."/>
            <person name="Rohde M."/>
            <person name="Brambilla E."/>
            <person name="Spring S."/>
            <person name="Goker M."/>
            <person name="Sikorski J."/>
            <person name="Woyke T."/>
            <person name="Bristow J."/>
            <person name="Eisen J.A."/>
            <person name="Markowitz V."/>
            <person name="Hugenholtz P."/>
            <person name="Klenk H.P."/>
            <person name="Kyrpides N.C."/>
        </authorList>
    </citation>
    <scope>NUCLEOTIDE SEQUENCE [LARGE SCALE GENOMIC DNA]</scope>
    <source>
        <strain evidence="10">DSM 11293 / JCM 15392 / SEBR 4228</strain>
    </source>
</reference>
<dbReference type="GO" id="GO:0032259">
    <property type="term" value="P:methylation"/>
    <property type="evidence" value="ECO:0007669"/>
    <property type="project" value="UniProtKB-KW"/>
</dbReference>
<dbReference type="InterPro" id="IPR014776">
    <property type="entry name" value="4pyrrole_Mease_sub2"/>
</dbReference>
<dbReference type="PANTHER" id="PTHR43467:SF2">
    <property type="entry name" value="COBALT-PRECORRIN-2 C(20)-METHYLTRANSFERASE"/>
    <property type="match status" value="1"/>
</dbReference>
<keyword evidence="3" id="KW-0169">Cobalamin biosynthesis</keyword>
<dbReference type="InterPro" id="IPR000878">
    <property type="entry name" value="4pyrrol_Mease"/>
</dbReference>
<proteinExistence type="inferred from homology"/>
<keyword evidence="5" id="KW-0808">Transferase</keyword>
<comment type="pathway">
    <text evidence="1">Cofactor biosynthesis; adenosylcobalamin biosynthesis.</text>
</comment>
<organism evidence="9 10">
    <name type="scientific">Sediminispirochaeta smaragdinae (strain DSM 11293 / JCM 15392 / SEBR 4228)</name>
    <name type="common">Spirochaeta smaragdinae</name>
    <dbReference type="NCBI Taxonomy" id="573413"/>
    <lineage>
        <taxon>Bacteria</taxon>
        <taxon>Pseudomonadati</taxon>
        <taxon>Spirochaetota</taxon>
        <taxon>Spirochaetia</taxon>
        <taxon>Spirochaetales</taxon>
        <taxon>Spirochaetaceae</taxon>
        <taxon>Sediminispirochaeta</taxon>
    </lineage>
</organism>
<dbReference type="UniPathway" id="UPA00148"/>
<dbReference type="InterPro" id="IPR006364">
    <property type="entry name" value="CobI/CbiL/CobIJ_dom"/>
</dbReference>
<name>E1R8K6_SEDSS</name>
<dbReference type="STRING" id="573413.Spirs_0193"/>
<dbReference type="Pfam" id="PF00590">
    <property type="entry name" value="TP_methylase"/>
    <property type="match status" value="1"/>
</dbReference>
<gene>
    <name evidence="9" type="ordered locus">Spirs_0193</name>
</gene>
<evidence type="ECO:0000256" key="6">
    <source>
        <dbReference type="ARBA" id="ARBA00022691"/>
    </source>
</evidence>
<dbReference type="eggNOG" id="COG2243">
    <property type="taxonomic scope" value="Bacteria"/>
</dbReference>
<evidence type="ECO:0000313" key="9">
    <source>
        <dbReference type="EMBL" id="ADK79350.1"/>
    </source>
</evidence>
<evidence type="ECO:0000256" key="4">
    <source>
        <dbReference type="ARBA" id="ARBA00022603"/>
    </source>
</evidence>
<evidence type="ECO:0000256" key="2">
    <source>
        <dbReference type="ARBA" id="ARBA00005879"/>
    </source>
</evidence>
<dbReference type="SUPFAM" id="SSF53790">
    <property type="entry name" value="Tetrapyrrole methylase"/>
    <property type="match status" value="1"/>
</dbReference>
<dbReference type="InterPro" id="IPR012382">
    <property type="entry name" value="CobI/CbiL"/>
</dbReference>
<protein>
    <submittedName>
        <fullName evidence="9">Precorrin-2 C20-methyltransferase</fullName>
    </submittedName>
</protein>
<dbReference type="CDD" id="cd11645">
    <property type="entry name" value="Precorrin_2_C20_MT"/>
    <property type="match status" value="1"/>
</dbReference>
<evidence type="ECO:0000256" key="1">
    <source>
        <dbReference type="ARBA" id="ARBA00004953"/>
    </source>
</evidence>
<dbReference type="Proteomes" id="UP000002318">
    <property type="component" value="Chromosome"/>
</dbReference>
<evidence type="ECO:0000256" key="7">
    <source>
        <dbReference type="PIRNR" id="PIRNR036427"/>
    </source>
</evidence>
<evidence type="ECO:0000259" key="8">
    <source>
        <dbReference type="Pfam" id="PF00590"/>
    </source>
</evidence>
<sequence>MADKKSPHTRATAKLIGIGVGPGDPGLLPLASAQAIKEADIVFTPVSRFSKASLAASIAAGTGIDESKIQKITFPMAKDTETLQKAWTQAAAPVIKALDNGLRAVFLTLGDPSVYSTWIYLRREVEAQRPSASIAVIPGIMAANAAAARLGLPLVEGKERLVLLPLPEKVGELDAYLPLADRIVVYKIGSRLEELALWVRERGLDEQAHLVVGVGLDREAAGRLIDLAEKEQGYLSVALIRGRRE</sequence>
<dbReference type="NCBIfam" id="TIGR01467">
    <property type="entry name" value="cobI_cbiL"/>
    <property type="match status" value="1"/>
</dbReference>
<feature type="domain" description="Tetrapyrrole methylase" evidence="8">
    <location>
        <begin position="14"/>
        <end position="219"/>
    </location>
</feature>
<dbReference type="AlphaFoldDB" id="E1R8K6"/>
<dbReference type="OrthoDB" id="9804789at2"/>
<dbReference type="EMBL" id="CP002116">
    <property type="protein sequence ID" value="ADK79350.1"/>
    <property type="molecule type" value="Genomic_DNA"/>
</dbReference>
<dbReference type="RefSeq" id="WP_013252814.1">
    <property type="nucleotide sequence ID" value="NC_014364.1"/>
</dbReference>
<dbReference type="InterPro" id="IPR014777">
    <property type="entry name" value="4pyrrole_Mease_sub1"/>
</dbReference>